<keyword evidence="1" id="KW-0175">Coiled coil</keyword>
<gene>
    <name evidence="2" type="ORF">ULMS_00430</name>
</gene>
<dbReference type="Proteomes" id="UP000326994">
    <property type="component" value="Unassembled WGS sequence"/>
</dbReference>
<dbReference type="AlphaFoldDB" id="A0A5J4FWW4"/>
<comment type="caution">
    <text evidence="2">The sequence shown here is derived from an EMBL/GenBank/DDBJ whole genome shotgun (WGS) entry which is preliminary data.</text>
</comment>
<reference evidence="2 3" key="1">
    <citation type="submission" date="2019-08" db="EMBL/GenBank/DDBJ databases">
        <title>Ulvibacter marinistellae sp. nov., isolated from a starfish, Patiria pectinifera.</title>
        <authorList>
            <person name="Kawano K."/>
            <person name="Ushijima N."/>
            <person name="Kihara M."/>
            <person name="Itoh H."/>
        </authorList>
    </citation>
    <scope>NUCLEOTIDE SEQUENCE [LARGE SCALE GENOMIC DNA]</scope>
    <source>
        <strain evidence="2 3">KK4</strain>
    </source>
</reference>
<name>A0A5J4FWW4_9FLAO</name>
<evidence type="ECO:0000313" key="3">
    <source>
        <dbReference type="Proteomes" id="UP000326994"/>
    </source>
</evidence>
<feature type="coiled-coil region" evidence="1">
    <location>
        <begin position="224"/>
        <end position="251"/>
    </location>
</feature>
<protein>
    <submittedName>
        <fullName evidence="2">Uncharacterized protein</fullName>
    </submittedName>
</protein>
<evidence type="ECO:0000256" key="1">
    <source>
        <dbReference type="SAM" id="Coils"/>
    </source>
</evidence>
<dbReference type="EMBL" id="BKCF01000001">
    <property type="protein sequence ID" value="GEQ84535.1"/>
    <property type="molecule type" value="Genomic_DNA"/>
</dbReference>
<accession>A0A5J4FWW4</accession>
<organism evidence="2 3">
    <name type="scientific">Patiriisocius marinistellae</name>
    <dbReference type="NCBI Taxonomy" id="2494560"/>
    <lineage>
        <taxon>Bacteria</taxon>
        <taxon>Pseudomonadati</taxon>
        <taxon>Bacteroidota</taxon>
        <taxon>Flavobacteriia</taxon>
        <taxon>Flavobacteriales</taxon>
        <taxon>Flavobacteriaceae</taxon>
        <taxon>Patiriisocius</taxon>
    </lineage>
</organism>
<sequence length="470" mass="52672">MVSRQAFNKKITKDFSYLILGENSPQQGLSLELNEKGSNLKLSGVLFTGKVGVLTLEADLAASNGVYFFDEQNGSEQGKISFNLFRNVWSKSGYNAKSPIEETKTKLATLQLVVKAIAKYDTLKSIITTTIPSLAKTDIVRQEKVETKLLTISKRYINDQHVKGYEAMKVLSKSMFDPKDYQAKKNSRVILPNIIPTGTTNAIAKNPLEITDLYRDEKLISDYIEQQNYIMEKLENEIIALESKDAEAKWTSTQMIFVGLTPYYQRESFKRFTLDESLAFSKMFDNETGDIYGITGSFNFNYERGSYQHISILPDKVFCRLTGGANRASNISSFRNSTLNLSSSLGNDVSGNPIIFTNDNEAYIGDATYEYGIGSTFSIDLYYYPFPLPVGVFGSFGYQFINFSSSKNIDDKEISPMRIGLLFDIKNAKKDSPIITVQGFIDRTDLSLSPNGKDDDLRFGIGVGLPINFK</sequence>
<proteinExistence type="predicted"/>
<keyword evidence="3" id="KW-1185">Reference proteome</keyword>
<evidence type="ECO:0000313" key="2">
    <source>
        <dbReference type="EMBL" id="GEQ84535.1"/>
    </source>
</evidence>